<keyword evidence="7" id="KW-1185">Reference proteome</keyword>
<feature type="region of interest" description="Disordered" evidence="4">
    <location>
        <begin position="1"/>
        <end position="23"/>
    </location>
</feature>
<dbReference type="SUPFAM" id="SSF46785">
    <property type="entry name" value="Winged helix' DNA-binding domain"/>
    <property type="match status" value="1"/>
</dbReference>
<dbReference type="Pfam" id="PF01638">
    <property type="entry name" value="HxlR"/>
    <property type="match status" value="1"/>
</dbReference>
<feature type="domain" description="HTH hxlR-type" evidence="5">
    <location>
        <begin position="26"/>
        <end position="126"/>
    </location>
</feature>
<dbReference type="PROSITE" id="PS51118">
    <property type="entry name" value="HTH_HXLR"/>
    <property type="match status" value="1"/>
</dbReference>
<evidence type="ECO:0000313" key="7">
    <source>
        <dbReference type="Proteomes" id="UP001231924"/>
    </source>
</evidence>
<dbReference type="InterPro" id="IPR036388">
    <property type="entry name" value="WH-like_DNA-bd_sf"/>
</dbReference>
<dbReference type="Proteomes" id="UP001231924">
    <property type="component" value="Unassembled WGS sequence"/>
</dbReference>
<dbReference type="InterPro" id="IPR036390">
    <property type="entry name" value="WH_DNA-bd_sf"/>
</dbReference>
<sequence>MVTNGDRTGKTAPPGNRRGDLFDPACPTRRLLDRIGGKWTSMLVKTLADVDGEVRFSELQRRARGISRKMLAQTLRDLEADGLVARHVEPTVPPAVRYSLTPLGRSLVVPLDALRDWAETHMPTVDAHRAAGAGS</sequence>
<dbReference type="RefSeq" id="WP_286055253.1">
    <property type="nucleotide sequence ID" value="NZ_JASVWF010000005.1"/>
</dbReference>
<dbReference type="PANTHER" id="PTHR33204:SF37">
    <property type="entry name" value="HTH-TYPE TRANSCRIPTIONAL REGULATOR YODB"/>
    <property type="match status" value="1"/>
</dbReference>
<accession>A0ABT7MDH2</accession>
<dbReference type="PANTHER" id="PTHR33204">
    <property type="entry name" value="TRANSCRIPTIONAL REGULATOR, MARR FAMILY"/>
    <property type="match status" value="1"/>
</dbReference>
<evidence type="ECO:0000256" key="4">
    <source>
        <dbReference type="SAM" id="MobiDB-lite"/>
    </source>
</evidence>
<reference evidence="6 7" key="1">
    <citation type="submission" date="2023-06" db="EMBL/GenBank/DDBJ databases">
        <title>Actinomycetospora Odt1-22.</title>
        <authorList>
            <person name="Supong K."/>
        </authorList>
    </citation>
    <scope>NUCLEOTIDE SEQUENCE [LARGE SCALE GENOMIC DNA]</scope>
    <source>
        <strain evidence="6 7">Odt1-22</strain>
    </source>
</reference>
<evidence type="ECO:0000256" key="2">
    <source>
        <dbReference type="ARBA" id="ARBA00023125"/>
    </source>
</evidence>
<dbReference type="InterPro" id="IPR002577">
    <property type="entry name" value="HTH_HxlR"/>
</dbReference>
<evidence type="ECO:0000256" key="3">
    <source>
        <dbReference type="ARBA" id="ARBA00023163"/>
    </source>
</evidence>
<evidence type="ECO:0000256" key="1">
    <source>
        <dbReference type="ARBA" id="ARBA00023015"/>
    </source>
</evidence>
<name>A0ABT7MDH2_9PSEU</name>
<protein>
    <submittedName>
        <fullName evidence="6">Helix-turn-helix domain-containing protein</fullName>
    </submittedName>
</protein>
<keyword evidence="1" id="KW-0805">Transcription regulation</keyword>
<dbReference type="EMBL" id="JASVWF010000005">
    <property type="protein sequence ID" value="MDL5158716.1"/>
    <property type="molecule type" value="Genomic_DNA"/>
</dbReference>
<organism evidence="6 7">
    <name type="scientific">Actinomycetospora termitidis</name>
    <dbReference type="NCBI Taxonomy" id="3053470"/>
    <lineage>
        <taxon>Bacteria</taxon>
        <taxon>Bacillati</taxon>
        <taxon>Actinomycetota</taxon>
        <taxon>Actinomycetes</taxon>
        <taxon>Pseudonocardiales</taxon>
        <taxon>Pseudonocardiaceae</taxon>
        <taxon>Actinomycetospora</taxon>
    </lineage>
</organism>
<proteinExistence type="predicted"/>
<gene>
    <name evidence="6" type="ORF">QRT03_22295</name>
</gene>
<comment type="caution">
    <text evidence="6">The sequence shown here is derived from an EMBL/GenBank/DDBJ whole genome shotgun (WGS) entry which is preliminary data.</text>
</comment>
<dbReference type="Gene3D" id="1.10.10.10">
    <property type="entry name" value="Winged helix-like DNA-binding domain superfamily/Winged helix DNA-binding domain"/>
    <property type="match status" value="1"/>
</dbReference>
<evidence type="ECO:0000259" key="5">
    <source>
        <dbReference type="PROSITE" id="PS51118"/>
    </source>
</evidence>
<evidence type="ECO:0000313" key="6">
    <source>
        <dbReference type="EMBL" id="MDL5158716.1"/>
    </source>
</evidence>
<keyword evidence="3" id="KW-0804">Transcription</keyword>
<keyword evidence="2" id="KW-0238">DNA-binding</keyword>